<dbReference type="InterPro" id="IPR058625">
    <property type="entry name" value="MdtA-like_BSH"/>
</dbReference>
<dbReference type="Pfam" id="PF25990">
    <property type="entry name" value="Beta-barrel_YknX"/>
    <property type="match status" value="1"/>
</dbReference>
<dbReference type="eggNOG" id="COG0845">
    <property type="taxonomic scope" value="Bacteria"/>
</dbReference>
<dbReference type="InterPro" id="IPR006143">
    <property type="entry name" value="RND_pump_MFP"/>
</dbReference>
<feature type="domain" description="Multidrug resistance protein MdtA-like alpha-helical hairpin" evidence="3">
    <location>
        <begin position="115"/>
        <end position="181"/>
    </location>
</feature>
<evidence type="ECO:0000256" key="1">
    <source>
        <dbReference type="ARBA" id="ARBA00009477"/>
    </source>
</evidence>
<dbReference type="OrthoDB" id="9809068at2"/>
<dbReference type="KEGG" id="rmr:Rmar_0067"/>
<dbReference type="HOGENOM" id="CLU_018816_14_1_10"/>
<evidence type="ECO:0000259" key="3">
    <source>
        <dbReference type="Pfam" id="PF25876"/>
    </source>
</evidence>
<dbReference type="AlphaFoldDB" id="D0MK63"/>
<feature type="domain" description="YknX-like beta-barrel" evidence="6">
    <location>
        <begin position="232"/>
        <end position="295"/>
    </location>
</feature>
<feature type="coiled-coil region" evidence="2">
    <location>
        <begin position="107"/>
        <end position="134"/>
    </location>
</feature>
<name>D0MK63_RHOM4</name>
<dbReference type="RefSeq" id="WP_012842588.1">
    <property type="nucleotide sequence ID" value="NC_013501.1"/>
</dbReference>
<feature type="coiled-coil region" evidence="2">
    <location>
        <begin position="159"/>
        <end position="193"/>
    </location>
</feature>
<dbReference type="Pfam" id="PF25989">
    <property type="entry name" value="YknX_C"/>
    <property type="match status" value="1"/>
</dbReference>
<dbReference type="NCBIfam" id="TIGR01730">
    <property type="entry name" value="RND_mfp"/>
    <property type="match status" value="1"/>
</dbReference>
<accession>D0MK63</accession>
<dbReference type="Pfam" id="PF25876">
    <property type="entry name" value="HH_MFP_RND"/>
    <property type="match status" value="1"/>
</dbReference>
<evidence type="ECO:0000313" key="8">
    <source>
        <dbReference type="Proteomes" id="UP000002221"/>
    </source>
</evidence>
<dbReference type="InterPro" id="IPR058637">
    <property type="entry name" value="YknX-like_C"/>
</dbReference>
<feature type="domain" description="Multidrug resistance protein MdtA-like barrel-sandwich hybrid" evidence="4">
    <location>
        <begin position="68"/>
        <end position="213"/>
    </location>
</feature>
<dbReference type="Pfam" id="PF25917">
    <property type="entry name" value="BSH_RND"/>
    <property type="match status" value="1"/>
</dbReference>
<dbReference type="Gene3D" id="2.40.50.100">
    <property type="match status" value="1"/>
</dbReference>
<dbReference type="STRING" id="518766.Rmar_0067"/>
<evidence type="ECO:0000259" key="4">
    <source>
        <dbReference type="Pfam" id="PF25917"/>
    </source>
</evidence>
<dbReference type="InterPro" id="IPR058624">
    <property type="entry name" value="MdtA-like_HH"/>
</dbReference>
<dbReference type="Proteomes" id="UP000002221">
    <property type="component" value="Chromosome"/>
</dbReference>
<keyword evidence="2" id="KW-0175">Coiled coil</keyword>
<dbReference type="InterPro" id="IPR058636">
    <property type="entry name" value="Beta-barrel_YknX"/>
</dbReference>
<dbReference type="EMBL" id="CP001807">
    <property type="protein sequence ID" value="ACY46976.1"/>
    <property type="molecule type" value="Genomic_DNA"/>
</dbReference>
<evidence type="ECO:0000259" key="6">
    <source>
        <dbReference type="Pfam" id="PF25990"/>
    </source>
</evidence>
<feature type="domain" description="YknX-like C-terminal permuted SH3-like" evidence="5">
    <location>
        <begin position="376"/>
        <end position="428"/>
    </location>
</feature>
<evidence type="ECO:0000313" key="7">
    <source>
        <dbReference type="EMBL" id="ACY46976.1"/>
    </source>
</evidence>
<dbReference type="Gene3D" id="2.40.30.170">
    <property type="match status" value="1"/>
</dbReference>
<reference evidence="7 8" key="1">
    <citation type="journal article" date="2009" name="Stand. Genomic Sci.">
        <title>Complete genome sequence of Rhodothermus marinus type strain (R-10).</title>
        <authorList>
            <person name="Nolan M."/>
            <person name="Tindall B.J."/>
            <person name="Pomrenke H."/>
            <person name="Lapidus A."/>
            <person name="Copeland A."/>
            <person name="Glavina Del Rio T."/>
            <person name="Lucas S."/>
            <person name="Chen F."/>
            <person name="Tice H."/>
            <person name="Cheng J.F."/>
            <person name="Saunders E."/>
            <person name="Han C."/>
            <person name="Bruce D."/>
            <person name="Goodwin L."/>
            <person name="Chain P."/>
            <person name="Pitluck S."/>
            <person name="Ovchinikova G."/>
            <person name="Pati A."/>
            <person name="Ivanova N."/>
            <person name="Mavromatis K."/>
            <person name="Chen A."/>
            <person name="Palaniappan K."/>
            <person name="Land M."/>
            <person name="Hauser L."/>
            <person name="Chang Y.J."/>
            <person name="Jeffries C.D."/>
            <person name="Brettin T."/>
            <person name="Goker M."/>
            <person name="Bristow J."/>
            <person name="Eisen J.A."/>
            <person name="Markowitz V."/>
            <person name="Hugenholtz P."/>
            <person name="Kyrpides N.C."/>
            <person name="Klenk H.P."/>
            <person name="Detter J.C."/>
        </authorList>
    </citation>
    <scope>NUCLEOTIDE SEQUENCE [LARGE SCALE GENOMIC DNA]</scope>
    <source>
        <strain evidence="8">ATCC 43812 / DSM 4252 / R-10</strain>
    </source>
</reference>
<comment type="similarity">
    <text evidence="1">Belongs to the membrane fusion protein (MFP) (TC 8.A.1) family.</text>
</comment>
<proteinExistence type="inferred from homology"/>
<organism evidence="7 8">
    <name type="scientific">Rhodothermus marinus (strain ATCC 43812 / DSM 4252 / R-10)</name>
    <name type="common">Rhodothermus obamensis</name>
    <dbReference type="NCBI Taxonomy" id="518766"/>
    <lineage>
        <taxon>Bacteria</taxon>
        <taxon>Pseudomonadati</taxon>
        <taxon>Rhodothermota</taxon>
        <taxon>Rhodothermia</taxon>
        <taxon>Rhodothermales</taxon>
        <taxon>Rhodothermaceae</taxon>
        <taxon>Rhodothermus</taxon>
    </lineage>
</organism>
<protein>
    <submittedName>
        <fullName evidence="7">Efflux transporter, RND family, MFP subunit</fullName>
    </submittedName>
</protein>
<evidence type="ECO:0000259" key="5">
    <source>
        <dbReference type="Pfam" id="PF25989"/>
    </source>
</evidence>
<dbReference type="GO" id="GO:1990281">
    <property type="term" value="C:efflux pump complex"/>
    <property type="evidence" value="ECO:0007669"/>
    <property type="project" value="TreeGrafter"/>
</dbReference>
<sequence length="453" mass="49121">MALSKATRRLLIILAVLLGLLVVIGVGGRALGLFKQEAGIEVEVAKAERRDITQVVTASGRVQPEVEVTISPDVSGEIVELPVREGDRVEKGQLLARIRPDFYEAQVQQAEAGVAQARATLKQREADLLRAEGEFKRQKALYEKQAISASDFEAARTQYEVAKAALEAARYAVESAEAQLREAREQLAKTIIYAPMSGIVSKLDVELGERVVGTSQMAGTEMMRIARLDQMEMEVEVNENDVVNVSIGDTATIHIDAYPERTFRGVVTEIANSARITSQGTQEQVTNFPVKVRILGTVALPEATPSPVARAEEVPASAELLPPLRPGMSGTVDIYTKTVFDAVAVPIQAVTVRDFNRVRPEGETAPADTASNPLALKEDLRKVVFLVENGKAKMVEVQTGISDDTYIEITAGLQGGETVIIGPYRAVSQTLRPGMAVRIQQPGRGRRIMATVQ</sequence>
<dbReference type="Gene3D" id="2.40.420.20">
    <property type="match status" value="1"/>
</dbReference>
<evidence type="ECO:0000256" key="2">
    <source>
        <dbReference type="SAM" id="Coils"/>
    </source>
</evidence>
<dbReference type="PANTHER" id="PTHR30469:SF33">
    <property type="entry name" value="SLR1207 PROTEIN"/>
    <property type="match status" value="1"/>
</dbReference>
<dbReference type="Gene3D" id="1.10.287.470">
    <property type="entry name" value="Helix hairpin bin"/>
    <property type="match status" value="1"/>
</dbReference>
<dbReference type="GO" id="GO:0015562">
    <property type="term" value="F:efflux transmembrane transporter activity"/>
    <property type="evidence" value="ECO:0007669"/>
    <property type="project" value="TreeGrafter"/>
</dbReference>
<dbReference type="PANTHER" id="PTHR30469">
    <property type="entry name" value="MULTIDRUG RESISTANCE PROTEIN MDTA"/>
    <property type="match status" value="1"/>
</dbReference>
<dbReference type="SUPFAM" id="SSF111369">
    <property type="entry name" value="HlyD-like secretion proteins"/>
    <property type="match status" value="1"/>
</dbReference>
<keyword evidence="8" id="KW-1185">Reference proteome</keyword>
<gene>
    <name evidence="7" type="ordered locus">Rmar_0067</name>
</gene>